<reference evidence="8 9" key="1">
    <citation type="submission" date="2021-11" db="EMBL/GenBank/DDBJ databases">
        <title>Draft genome sequence of Paenibacillus profundus YoMME, a new Gram-positive bacteria with exoelectrogenic properties.</title>
        <authorList>
            <person name="Hubenova Y."/>
            <person name="Hubenova E."/>
            <person name="Manasiev Y."/>
            <person name="Peykov S."/>
            <person name="Mitov M."/>
        </authorList>
    </citation>
    <scope>NUCLEOTIDE SEQUENCE [LARGE SCALE GENOMIC DNA]</scope>
    <source>
        <strain evidence="8 9">YoMME</strain>
    </source>
</reference>
<evidence type="ECO:0000256" key="2">
    <source>
        <dbReference type="ARBA" id="ARBA00022490"/>
    </source>
</evidence>
<keyword evidence="2 7" id="KW-0963">Cytoplasm</keyword>
<dbReference type="NCBIfam" id="TIGR01662">
    <property type="entry name" value="HAD-SF-IIIA"/>
    <property type="match status" value="1"/>
</dbReference>
<gene>
    <name evidence="8" type="ORF">LQV63_17625</name>
</gene>
<protein>
    <recommendedName>
        <fullName evidence="6 7">D,D-heptose 1,7-bisphosphate phosphatase</fullName>
        <ecNumber evidence="7">3.1.3.-</ecNumber>
    </recommendedName>
</protein>
<comment type="caution">
    <text evidence="8">The sequence shown here is derived from an EMBL/GenBank/DDBJ whole genome shotgun (WGS) entry which is preliminary data.</text>
</comment>
<comment type="subcellular location">
    <subcellularLocation>
        <location evidence="1 7">Cytoplasm</location>
    </subcellularLocation>
</comment>
<dbReference type="EC" id="3.1.3.-" evidence="7"/>
<name>A0ABS8YJJ5_9BACL</name>
<dbReference type="Gene3D" id="3.40.50.1000">
    <property type="entry name" value="HAD superfamily/HAD-like"/>
    <property type="match status" value="1"/>
</dbReference>
<keyword evidence="3" id="KW-0479">Metal-binding</keyword>
<dbReference type="GO" id="GO:0016787">
    <property type="term" value="F:hydrolase activity"/>
    <property type="evidence" value="ECO:0007669"/>
    <property type="project" value="UniProtKB-KW"/>
</dbReference>
<dbReference type="NCBIfam" id="TIGR01656">
    <property type="entry name" value="Histidinol-ppas"/>
    <property type="match status" value="1"/>
</dbReference>
<dbReference type="InterPro" id="IPR023214">
    <property type="entry name" value="HAD_sf"/>
</dbReference>
<keyword evidence="4 7" id="KW-0378">Hydrolase</keyword>
<dbReference type="PANTHER" id="PTHR42891">
    <property type="entry name" value="D-GLYCERO-BETA-D-MANNO-HEPTOSE-1,7-BISPHOSPHATE 7-PHOSPHATASE"/>
    <property type="match status" value="1"/>
</dbReference>
<comment type="similarity">
    <text evidence="7">Belongs to the gmhB family.</text>
</comment>
<accession>A0ABS8YJJ5</accession>
<dbReference type="InterPro" id="IPR006543">
    <property type="entry name" value="Histidinol-phos"/>
</dbReference>
<sequence>MKPIQAVFLDRDGTIGGTGHFVHLNDFQLYPNSAAALRLLREAGLLVFAFTNQHRIAQGQASVEQFEQQLASYGFHRAYICPYEANDECECRKPLPGMLLQAAADYRVDLTRCVVIGDVGDTDMLAADAVGAMKVIVKTGWGSGSLGPYRERWAGVEPDYVAEDVMDAAEWILRQQADVGPYH</sequence>
<evidence type="ECO:0000256" key="1">
    <source>
        <dbReference type="ARBA" id="ARBA00004496"/>
    </source>
</evidence>
<keyword evidence="5 7" id="KW-0119">Carbohydrate metabolism</keyword>
<proteinExistence type="inferred from homology"/>
<dbReference type="RefSeq" id="WP_233697681.1">
    <property type="nucleotide sequence ID" value="NZ_JAJNBZ010000015.1"/>
</dbReference>
<evidence type="ECO:0000256" key="6">
    <source>
        <dbReference type="ARBA" id="ARBA00031828"/>
    </source>
</evidence>
<evidence type="ECO:0000313" key="8">
    <source>
        <dbReference type="EMBL" id="MCE5171124.1"/>
    </source>
</evidence>
<dbReference type="InterPro" id="IPR036412">
    <property type="entry name" value="HAD-like_sf"/>
</dbReference>
<dbReference type="EMBL" id="JAJNBZ010000015">
    <property type="protein sequence ID" value="MCE5171124.1"/>
    <property type="molecule type" value="Genomic_DNA"/>
</dbReference>
<dbReference type="InterPro" id="IPR004446">
    <property type="entry name" value="Heptose_bisP_phosphatase"/>
</dbReference>
<evidence type="ECO:0000256" key="3">
    <source>
        <dbReference type="ARBA" id="ARBA00022723"/>
    </source>
</evidence>
<organism evidence="8 9">
    <name type="scientific">Paenibacillus profundus</name>
    <dbReference type="NCBI Taxonomy" id="1173085"/>
    <lineage>
        <taxon>Bacteria</taxon>
        <taxon>Bacillati</taxon>
        <taxon>Bacillota</taxon>
        <taxon>Bacilli</taxon>
        <taxon>Bacillales</taxon>
        <taxon>Paenibacillaceae</taxon>
        <taxon>Paenibacillus</taxon>
    </lineage>
</organism>
<evidence type="ECO:0000256" key="5">
    <source>
        <dbReference type="ARBA" id="ARBA00023277"/>
    </source>
</evidence>
<evidence type="ECO:0000256" key="7">
    <source>
        <dbReference type="PIRNR" id="PIRNR004682"/>
    </source>
</evidence>
<dbReference type="Pfam" id="PF13242">
    <property type="entry name" value="Hydrolase_like"/>
    <property type="match status" value="1"/>
</dbReference>
<dbReference type="SUPFAM" id="SSF56784">
    <property type="entry name" value="HAD-like"/>
    <property type="match status" value="1"/>
</dbReference>
<dbReference type="PANTHER" id="PTHR42891:SF1">
    <property type="entry name" value="D-GLYCERO-BETA-D-MANNO-HEPTOSE-1,7-BISPHOSPHATE 7-PHOSPHATASE"/>
    <property type="match status" value="1"/>
</dbReference>
<keyword evidence="9" id="KW-1185">Reference proteome</keyword>
<evidence type="ECO:0000256" key="4">
    <source>
        <dbReference type="ARBA" id="ARBA00022801"/>
    </source>
</evidence>
<dbReference type="Proteomes" id="UP001199916">
    <property type="component" value="Unassembled WGS sequence"/>
</dbReference>
<dbReference type="InterPro" id="IPR006549">
    <property type="entry name" value="HAD-SF_hydro_IIIA"/>
</dbReference>
<evidence type="ECO:0000313" key="9">
    <source>
        <dbReference type="Proteomes" id="UP001199916"/>
    </source>
</evidence>
<dbReference type="PIRSF" id="PIRSF004682">
    <property type="entry name" value="GmhB"/>
    <property type="match status" value="1"/>
</dbReference>